<gene>
    <name evidence="2" type="ORF">CCO02nite_31110</name>
</gene>
<dbReference type="EMBL" id="BJWG01000033">
    <property type="protein sequence ID" value="GEL96453.1"/>
    <property type="molecule type" value="Genomic_DNA"/>
</dbReference>
<proteinExistence type="predicted"/>
<protein>
    <submittedName>
        <fullName evidence="2">Uncharacterized protein</fullName>
    </submittedName>
</protein>
<sequence length="91" mass="10135">MLRLEITVDGTVIGGYERLLHADIARRTEEVTCAGDYFAELCSRRGVFVVRRDSATRTKVIRDGFGNHIGEIPRAGWREPASRTSSPRSTA</sequence>
<dbReference type="Proteomes" id="UP000321720">
    <property type="component" value="Unassembled WGS sequence"/>
</dbReference>
<evidence type="ECO:0000313" key="2">
    <source>
        <dbReference type="EMBL" id="GEL96453.1"/>
    </source>
</evidence>
<organism evidence="2 3">
    <name type="scientific">Cellulomonas composti</name>
    <dbReference type="NCBI Taxonomy" id="266130"/>
    <lineage>
        <taxon>Bacteria</taxon>
        <taxon>Bacillati</taxon>
        <taxon>Actinomycetota</taxon>
        <taxon>Actinomycetes</taxon>
        <taxon>Micrococcales</taxon>
        <taxon>Cellulomonadaceae</taxon>
        <taxon>Cellulomonas</taxon>
    </lineage>
</organism>
<feature type="compositionally biased region" description="Polar residues" evidence="1">
    <location>
        <begin position="82"/>
        <end position="91"/>
    </location>
</feature>
<name>A0A511JFF3_9CELL</name>
<accession>A0A511JFF3</accession>
<dbReference type="AlphaFoldDB" id="A0A511JFF3"/>
<evidence type="ECO:0000256" key="1">
    <source>
        <dbReference type="SAM" id="MobiDB-lite"/>
    </source>
</evidence>
<feature type="region of interest" description="Disordered" evidence="1">
    <location>
        <begin position="72"/>
        <end position="91"/>
    </location>
</feature>
<keyword evidence="3" id="KW-1185">Reference proteome</keyword>
<reference evidence="2 3" key="1">
    <citation type="submission" date="2019-07" db="EMBL/GenBank/DDBJ databases">
        <title>Whole genome shotgun sequence of Cellulomonas composti NBRC 100758.</title>
        <authorList>
            <person name="Hosoyama A."/>
            <person name="Uohara A."/>
            <person name="Ohji S."/>
            <person name="Ichikawa N."/>
        </authorList>
    </citation>
    <scope>NUCLEOTIDE SEQUENCE [LARGE SCALE GENOMIC DNA]</scope>
    <source>
        <strain evidence="2 3">NBRC 100758</strain>
    </source>
</reference>
<evidence type="ECO:0000313" key="3">
    <source>
        <dbReference type="Proteomes" id="UP000321720"/>
    </source>
</evidence>
<comment type="caution">
    <text evidence="2">The sequence shown here is derived from an EMBL/GenBank/DDBJ whole genome shotgun (WGS) entry which is preliminary data.</text>
</comment>